<protein>
    <recommendedName>
        <fullName evidence="3">VWFA domain-containing protein</fullName>
    </recommendedName>
</protein>
<evidence type="ECO:0000259" key="3">
    <source>
        <dbReference type="PROSITE" id="PS50234"/>
    </source>
</evidence>
<feature type="compositionally biased region" description="Polar residues" evidence="1">
    <location>
        <begin position="1"/>
        <end position="12"/>
    </location>
</feature>
<evidence type="ECO:0000256" key="1">
    <source>
        <dbReference type="SAM" id="MobiDB-lite"/>
    </source>
</evidence>
<feature type="region of interest" description="Disordered" evidence="1">
    <location>
        <begin position="1"/>
        <end position="95"/>
    </location>
</feature>
<dbReference type="CDD" id="cd00198">
    <property type="entry name" value="vWFA"/>
    <property type="match status" value="1"/>
</dbReference>
<feature type="compositionally biased region" description="Pro residues" evidence="1">
    <location>
        <begin position="20"/>
        <end position="30"/>
    </location>
</feature>
<proteinExistence type="predicted"/>
<dbReference type="HOGENOM" id="CLU_025259_0_0_0"/>
<sequence length="712" mass="78116">MALHVPTSSSSDGLYDLADPNPPVIGPLPPAEEHAPAATPAASSPAPIPASPVPEPTTVADAAAGEAGEPPQAEAQPVQGEAPKPKSKKKKRRKKRYDAPSWVVSLVIHVVVLAILGAATFSTEVRKAVANINSALVSGKGSEEEALHVLATPAEQRSDQAAGSEGTPAASSEGGGGGFTGIGTGPPSATPQVRGVGQGIGEGTSLPGVKVVANISGLGMIPTATKLGVDLGSGGMISGDITFEAKGVGEALDQLAREILRHLGQHKLTVVWLFDESASMKDDQRAINEKFDQVATALKINVDTSKKQAAPLTHAIVGFGKETHFELEKPTFDIDQIGKAIDHLRVDDSGTENTMQTIHDVIGRYSPLIKKDRRLLIVLVTDESGDDGDKVEEARQAAISMKVPIYVIGRQSLFGFSTAHLKYVDPVTKDVYWPGIRRGPETADLELLQWDGLHERWEEQPSGFAPYELARLAKDTGGIYFLLPSEENMRVRQREKLYSIQTLKEYVPEYDNRLAYRERRAKSEFRRTLFAIIQETKGYPFRRHFPINPADLIPACQEAHQVATERLNVLLKIEDRLTALKPLRDREPLKRWQAHYDLMMAQVVAYQVKAYEYRACIDAMGKAPPKPKTMPNQSLVVEWVIDHSPDRKAPKENTEKKYVQAQALLKQVVEMHPKTPWADLAQDELNRGLGCQTNEWHHNPQYEERAKLIPKY</sequence>
<dbReference type="Pfam" id="PF00092">
    <property type="entry name" value="VWA"/>
    <property type="match status" value="1"/>
</dbReference>
<feature type="compositionally biased region" description="Gly residues" evidence="1">
    <location>
        <begin position="173"/>
        <end position="184"/>
    </location>
</feature>
<evidence type="ECO:0000313" key="4">
    <source>
        <dbReference type="EMBL" id="AGA24470.1"/>
    </source>
</evidence>
<feature type="compositionally biased region" description="Basic residues" evidence="1">
    <location>
        <begin position="85"/>
        <end position="95"/>
    </location>
</feature>
<feature type="compositionally biased region" description="Pro residues" evidence="1">
    <location>
        <begin position="46"/>
        <end position="55"/>
    </location>
</feature>
<feature type="region of interest" description="Disordered" evidence="1">
    <location>
        <begin position="153"/>
        <end position="201"/>
    </location>
</feature>
<dbReference type="Proteomes" id="UP000010798">
    <property type="component" value="Chromosome"/>
</dbReference>
<keyword evidence="2" id="KW-1133">Transmembrane helix</keyword>
<dbReference type="KEGG" id="saci:Sinac_0006"/>
<dbReference type="PROSITE" id="PS50234">
    <property type="entry name" value="VWFA"/>
    <property type="match status" value="1"/>
</dbReference>
<organism evidence="4 5">
    <name type="scientific">Singulisphaera acidiphila (strain ATCC BAA-1392 / DSM 18658 / VKM B-2454 / MOB10)</name>
    <dbReference type="NCBI Taxonomy" id="886293"/>
    <lineage>
        <taxon>Bacteria</taxon>
        <taxon>Pseudomonadati</taxon>
        <taxon>Planctomycetota</taxon>
        <taxon>Planctomycetia</taxon>
        <taxon>Isosphaerales</taxon>
        <taxon>Isosphaeraceae</taxon>
        <taxon>Singulisphaera</taxon>
    </lineage>
</organism>
<keyword evidence="2" id="KW-0812">Transmembrane</keyword>
<feature type="compositionally biased region" description="Low complexity" evidence="1">
    <location>
        <begin position="56"/>
        <end position="82"/>
    </location>
</feature>
<feature type="transmembrane region" description="Helical" evidence="2">
    <location>
        <begin position="99"/>
        <end position="121"/>
    </location>
</feature>
<accession>L0D6I2</accession>
<reference evidence="4 5" key="1">
    <citation type="submission" date="2012-02" db="EMBL/GenBank/DDBJ databases">
        <title>Complete sequence of chromosome of Singulisphaera acidiphila DSM 18658.</title>
        <authorList>
            <consortium name="US DOE Joint Genome Institute (JGI-PGF)"/>
            <person name="Lucas S."/>
            <person name="Copeland A."/>
            <person name="Lapidus A."/>
            <person name="Glavina del Rio T."/>
            <person name="Dalin E."/>
            <person name="Tice H."/>
            <person name="Bruce D."/>
            <person name="Goodwin L."/>
            <person name="Pitluck S."/>
            <person name="Peters L."/>
            <person name="Ovchinnikova G."/>
            <person name="Chertkov O."/>
            <person name="Kyrpides N."/>
            <person name="Mavromatis K."/>
            <person name="Ivanova N."/>
            <person name="Brettin T."/>
            <person name="Detter J.C."/>
            <person name="Han C."/>
            <person name="Larimer F."/>
            <person name="Land M."/>
            <person name="Hauser L."/>
            <person name="Markowitz V."/>
            <person name="Cheng J.-F."/>
            <person name="Hugenholtz P."/>
            <person name="Woyke T."/>
            <person name="Wu D."/>
            <person name="Tindall B."/>
            <person name="Pomrenke H."/>
            <person name="Brambilla E."/>
            <person name="Klenk H.-P."/>
            <person name="Eisen J.A."/>
        </authorList>
    </citation>
    <scope>NUCLEOTIDE SEQUENCE [LARGE SCALE GENOMIC DNA]</scope>
    <source>
        <strain evidence="5">ATCC BAA-1392 / DSM 18658 / VKM B-2454 / MOB10</strain>
    </source>
</reference>
<dbReference type="SUPFAM" id="SSF53300">
    <property type="entry name" value="vWA-like"/>
    <property type="match status" value="1"/>
</dbReference>
<feature type="compositionally biased region" description="Low complexity" evidence="1">
    <location>
        <begin position="36"/>
        <end position="45"/>
    </location>
</feature>
<feature type="compositionally biased region" description="Low complexity" evidence="1">
    <location>
        <begin position="161"/>
        <end position="172"/>
    </location>
</feature>
<gene>
    <name evidence="4" type="ordered locus">Sinac_0006</name>
</gene>
<dbReference type="EMBL" id="CP003364">
    <property type="protein sequence ID" value="AGA24470.1"/>
    <property type="molecule type" value="Genomic_DNA"/>
</dbReference>
<evidence type="ECO:0000256" key="2">
    <source>
        <dbReference type="SAM" id="Phobius"/>
    </source>
</evidence>
<keyword evidence="2" id="KW-0472">Membrane</keyword>
<dbReference type="eggNOG" id="COG2304">
    <property type="taxonomic scope" value="Bacteria"/>
</dbReference>
<keyword evidence="5" id="KW-1185">Reference proteome</keyword>
<feature type="domain" description="VWFA" evidence="3">
    <location>
        <begin position="269"/>
        <end position="409"/>
    </location>
</feature>
<dbReference type="InterPro" id="IPR002035">
    <property type="entry name" value="VWF_A"/>
</dbReference>
<dbReference type="RefSeq" id="WP_015243655.1">
    <property type="nucleotide sequence ID" value="NC_019892.1"/>
</dbReference>
<dbReference type="AlphaFoldDB" id="L0D6I2"/>
<name>L0D6I2_SINAD</name>
<dbReference type="Gene3D" id="3.40.50.410">
    <property type="entry name" value="von Willebrand factor, type A domain"/>
    <property type="match status" value="1"/>
</dbReference>
<dbReference type="InterPro" id="IPR036465">
    <property type="entry name" value="vWFA_dom_sf"/>
</dbReference>
<dbReference type="STRING" id="886293.Sinac_0006"/>
<evidence type="ECO:0000313" key="5">
    <source>
        <dbReference type="Proteomes" id="UP000010798"/>
    </source>
</evidence>